<comment type="caution">
    <text evidence="2">The sequence shown here is derived from an EMBL/GenBank/DDBJ whole genome shotgun (WGS) entry which is preliminary data.</text>
</comment>
<feature type="region of interest" description="Disordered" evidence="1">
    <location>
        <begin position="129"/>
        <end position="178"/>
    </location>
</feature>
<evidence type="ECO:0000313" key="2">
    <source>
        <dbReference type="EMBL" id="CAF4258368.1"/>
    </source>
</evidence>
<feature type="compositionally biased region" description="Low complexity" evidence="1">
    <location>
        <begin position="167"/>
        <end position="178"/>
    </location>
</feature>
<feature type="compositionally biased region" description="Acidic residues" evidence="1">
    <location>
        <begin position="10"/>
        <end position="36"/>
    </location>
</feature>
<protein>
    <submittedName>
        <fullName evidence="2">Uncharacterized protein</fullName>
    </submittedName>
</protein>
<feature type="region of interest" description="Disordered" evidence="1">
    <location>
        <begin position="1"/>
        <end position="36"/>
    </location>
</feature>
<evidence type="ECO:0000256" key="1">
    <source>
        <dbReference type="SAM" id="MobiDB-lite"/>
    </source>
</evidence>
<gene>
    <name evidence="2" type="ORF">OKA104_LOCUS43987</name>
</gene>
<feature type="compositionally biased region" description="Basic and acidic residues" evidence="1">
    <location>
        <begin position="131"/>
        <end position="142"/>
    </location>
</feature>
<name>A0A820FA68_9BILA</name>
<evidence type="ECO:0000313" key="3">
    <source>
        <dbReference type="Proteomes" id="UP000663881"/>
    </source>
</evidence>
<sequence length="178" mass="20351">SNSQPPIEDKNDDDDEITESEDDFHDLSSDFDNDDIFLDESNEHSGDMEFIRSAAKNLMSSLAEMEAASANTSTTDAPHSLLYGDDYIVTIKSRRFALAFLDYTQFRVEKQRTPDKFRLLASLKKLTNKKKQNDNIQEHDRTLSPTLDTKTSKKKKRNKRNNKKKNVNNNNSTSKGIV</sequence>
<dbReference type="Proteomes" id="UP000663881">
    <property type="component" value="Unassembled WGS sequence"/>
</dbReference>
<feature type="compositionally biased region" description="Basic residues" evidence="1">
    <location>
        <begin position="152"/>
        <end position="166"/>
    </location>
</feature>
<organism evidence="2 3">
    <name type="scientific">Adineta steineri</name>
    <dbReference type="NCBI Taxonomy" id="433720"/>
    <lineage>
        <taxon>Eukaryota</taxon>
        <taxon>Metazoa</taxon>
        <taxon>Spiralia</taxon>
        <taxon>Gnathifera</taxon>
        <taxon>Rotifera</taxon>
        <taxon>Eurotatoria</taxon>
        <taxon>Bdelloidea</taxon>
        <taxon>Adinetida</taxon>
        <taxon>Adinetidae</taxon>
        <taxon>Adineta</taxon>
    </lineage>
</organism>
<proteinExistence type="predicted"/>
<feature type="non-terminal residue" evidence="2">
    <location>
        <position position="1"/>
    </location>
</feature>
<accession>A0A820FA68</accession>
<dbReference type="AlphaFoldDB" id="A0A820FA68"/>
<dbReference type="EMBL" id="CAJOAY010012910">
    <property type="protein sequence ID" value="CAF4258368.1"/>
    <property type="molecule type" value="Genomic_DNA"/>
</dbReference>
<reference evidence="2" key="1">
    <citation type="submission" date="2021-02" db="EMBL/GenBank/DDBJ databases">
        <authorList>
            <person name="Nowell W R."/>
        </authorList>
    </citation>
    <scope>NUCLEOTIDE SEQUENCE</scope>
</reference>